<gene>
    <name evidence="11" type="ORF">ACFQHW_08220</name>
</gene>
<evidence type="ECO:0000256" key="5">
    <source>
        <dbReference type="ARBA" id="ARBA00022692"/>
    </source>
</evidence>
<dbReference type="SUPFAM" id="SSF53649">
    <property type="entry name" value="Alkaline phosphatase-like"/>
    <property type="match status" value="1"/>
</dbReference>
<dbReference type="Proteomes" id="UP001596310">
    <property type="component" value="Unassembled WGS sequence"/>
</dbReference>
<proteinExistence type="inferred from homology"/>
<keyword evidence="7 9" id="KW-0472">Membrane</keyword>
<dbReference type="GO" id="GO:0016740">
    <property type="term" value="F:transferase activity"/>
    <property type="evidence" value="ECO:0007669"/>
    <property type="project" value="UniProtKB-KW"/>
</dbReference>
<feature type="compositionally biased region" description="Acidic residues" evidence="8">
    <location>
        <begin position="698"/>
        <end position="711"/>
    </location>
</feature>
<keyword evidence="11" id="KW-0808">Transferase</keyword>
<accession>A0ABW1UNI7</accession>
<dbReference type="InterPro" id="IPR050448">
    <property type="entry name" value="OpgB/LTA_synthase_biosynth"/>
</dbReference>
<dbReference type="CDD" id="cd16015">
    <property type="entry name" value="LTA_synthase"/>
    <property type="match status" value="1"/>
</dbReference>
<feature type="transmembrane region" description="Helical" evidence="9">
    <location>
        <begin position="136"/>
        <end position="154"/>
    </location>
</feature>
<dbReference type="EC" id="2.7.8.-" evidence="11"/>
<evidence type="ECO:0000256" key="7">
    <source>
        <dbReference type="ARBA" id="ARBA00023136"/>
    </source>
</evidence>
<dbReference type="PANTHER" id="PTHR47371:SF3">
    <property type="entry name" value="PHOSPHOGLYCEROL TRANSFERASE I"/>
    <property type="match status" value="1"/>
</dbReference>
<evidence type="ECO:0000256" key="3">
    <source>
        <dbReference type="ARBA" id="ARBA00009983"/>
    </source>
</evidence>
<comment type="caution">
    <text evidence="11">The sequence shown here is derived from an EMBL/GenBank/DDBJ whole genome shotgun (WGS) entry which is preliminary data.</text>
</comment>
<evidence type="ECO:0000259" key="10">
    <source>
        <dbReference type="Pfam" id="PF00884"/>
    </source>
</evidence>
<feature type="domain" description="Sulfatase N-terminal" evidence="10">
    <location>
        <begin position="258"/>
        <end position="553"/>
    </location>
</feature>
<evidence type="ECO:0000256" key="4">
    <source>
        <dbReference type="ARBA" id="ARBA00022475"/>
    </source>
</evidence>
<feature type="transmembrane region" description="Helical" evidence="9">
    <location>
        <begin position="52"/>
        <end position="73"/>
    </location>
</feature>
<feature type="compositionally biased region" description="Low complexity" evidence="8">
    <location>
        <begin position="717"/>
        <end position="743"/>
    </location>
</feature>
<dbReference type="InterPro" id="IPR000917">
    <property type="entry name" value="Sulfatase_N"/>
</dbReference>
<dbReference type="InterPro" id="IPR012160">
    <property type="entry name" value="LtaS-like"/>
</dbReference>
<keyword evidence="4" id="KW-1003">Cell membrane</keyword>
<comment type="subcellular location">
    <subcellularLocation>
        <location evidence="1">Cell membrane</location>
        <topology evidence="1">Multi-pass membrane protein</topology>
    </subcellularLocation>
</comment>
<name>A0ABW1UNI7_9LACO</name>
<dbReference type="EMBL" id="JBHSSM010000018">
    <property type="protein sequence ID" value="MFC6315544.1"/>
    <property type="molecule type" value="Genomic_DNA"/>
</dbReference>
<evidence type="ECO:0000256" key="6">
    <source>
        <dbReference type="ARBA" id="ARBA00022989"/>
    </source>
</evidence>
<reference evidence="12" key="1">
    <citation type="journal article" date="2019" name="Int. J. Syst. Evol. Microbiol.">
        <title>The Global Catalogue of Microorganisms (GCM) 10K type strain sequencing project: providing services to taxonomists for standard genome sequencing and annotation.</title>
        <authorList>
            <consortium name="The Broad Institute Genomics Platform"/>
            <consortium name="The Broad Institute Genome Sequencing Center for Infectious Disease"/>
            <person name="Wu L."/>
            <person name="Ma J."/>
        </authorList>
    </citation>
    <scope>NUCLEOTIDE SEQUENCE [LARGE SCALE GENOMIC DNA]</scope>
    <source>
        <strain evidence="12">CCM 8897</strain>
    </source>
</reference>
<keyword evidence="5 9" id="KW-0812">Transmembrane</keyword>
<feature type="transmembrane region" description="Helical" evidence="9">
    <location>
        <begin position="166"/>
        <end position="183"/>
    </location>
</feature>
<evidence type="ECO:0000256" key="1">
    <source>
        <dbReference type="ARBA" id="ARBA00004651"/>
    </source>
</evidence>
<evidence type="ECO:0000256" key="8">
    <source>
        <dbReference type="SAM" id="MobiDB-lite"/>
    </source>
</evidence>
<dbReference type="PIRSF" id="PIRSF005091">
    <property type="entry name" value="Mmb_sulf_HI1246"/>
    <property type="match status" value="1"/>
</dbReference>
<dbReference type="Gene3D" id="3.30.1120.170">
    <property type="match status" value="1"/>
</dbReference>
<comment type="similarity">
    <text evidence="3">Belongs to the LTA synthase family.</text>
</comment>
<feature type="region of interest" description="Disordered" evidence="8">
    <location>
        <begin position="685"/>
        <end position="743"/>
    </location>
</feature>
<dbReference type="RefSeq" id="WP_191987495.1">
    <property type="nucleotide sequence ID" value="NZ_JBHSSM010000018.1"/>
</dbReference>
<evidence type="ECO:0000313" key="12">
    <source>
        <dbReference type="Proteomes" id="UP001596310"/>
    </source>
</evidence>
<sequence length="743" mass="83627">MCEVLSLKKLPLKRWLQTRLGFFSLLTILIWVKTVASYYLGFSLGASDPLQHLLMIFNPIGTTILLLSFGFYIKRPRLSYWVMYGIYVLDSILLLANVIYYRQFTDFLTINTIAGVGKVTNGLGKSINSILTWPDLFLILDMIVILIALLRGWIKIDQRQYSTVKAFTLTSLGAFIFLLNLTLSESNRPQLLTRTFDRNYIVKYLGLNTFMVYDGVKTAQNNQIRASADGTDINEVLNYNSSHQAAPNAAYFGKAQGKNVIIIHLESFQQFLLDFKVNGQEVTPFLNQLYHDQNSLSFSNFFHQVGQGKTSDAENMLENSVFGLPQGSAFTSLGTDNTFQAAPAILQQTDGYSSAVFHGNVGSFWNRNHTYKNLGYDYFFDSSYFNSSADANIGYGLKDKLFFAESVKYLERLQQPFYTKFITVTNHFPFDLAKADTDFEVPDTANSSVNNYFQTAHYLDQAVEEFFDYLDRSGLAKNSLVMLYGDHYGLSNTDNKALATLLDPDKEEWTAFDNAQLQRVPLIIHMPGLKGGIKDTYGGEIDVLPTLLHLLGVKTTNYIQFGQDLLSKDHQQIVAFRNNNFITKQYTVLGGKGAKSSVYDNATGQLLTELTDTQTKAIDQDQDKVDQALSLSDSLNYKNLLRFYTPTGFRPVDPTKFDYLDEINALIQQQDKLGDQSTSLYSQTGHTTTKMYKTDAPELTDPENDIEEFPEIDTTKKGAQSSTSSKQTSKSSSSQTKNASKSN</sequence>
<evidence type="ECO:0000256" key="9">
    <source>
        <dbReference type="SAM" id="Phobius"/>
    </source>
</evidence>
<comment type="pathway">
    <text evidence="2">Cell wall biogenesis; lipoteichoic acid biosynthesis.</text>
</comment>
<evidence type="ECO:0000256" key="2">
    <source>
        <dbReference type="ARBA" id="ARBA00004936"/>
    </source>
</evidence>
<dbReference type="PANTHER" id="PTHR47371">
    <property type="entry name" value="LIPOTEICHOIC ACID SYNTHASE"/>
    <property type="match status" value="1"/>
</dbReference>
<dbReference type="Gene3D" id="3.40.720.10">
    <property type="entry name" value="Alkaline Phosphatase, subunit A"/>
    <property type="match status" value="1"/>
</dbReference>
<keyword evidence="6 9" id="KW-1133">Transmembrane helix</keyword>
<organism evidence="11 12">
    <name type="scientific">Lapidilactobacillus achengensis</name>
    <dbReference type="NCBI Taxonomy" id="2486000"/>
    <lineage>
        <taxon>Bacteria</taxon>
        <taxon>Bacillati</taxon>
        <taxon>Bacillota</taxon>
        <taxon>Bacilli</taxon>
        <taxon>Lactobacillales</taxon>
        <taxon>Lactobacillaceae</taxon>
        <taxon>Lapidilactobacillus</taxon>
    </lineage>
</organism>
<feature type="transmembrane region" description="Helical" evidence="9">
    <location>
        <begin position="80"/>
        <end position="101"/>
    </location>
</feature>
<protein>
    <submittedName>
        <fullName evidence="11">LTA synthase family protein</fullName>
        <ecNumber evidence="11">2.7.8.-</ecNumber>
    </submittedName>
</protein>
<feature type="transmembrane region" description="Helical" evidence="9">
    <location>
        <begin position="20"/>
        <end position="40"/>
    </location>
</feature>
<evidence type="ECO:0000313" key="11">
    <source>
        <dbReference type="EMBL" id="MFC6315544.1"/>
    </source>
</evidence>
<dbReference type="Pfam" id="PF00884">
    <property type="entry name" value="Sulfatase"/>
    <property type="match status" value="1"/>
</dbReference>
<keyword evidence="12" id="KW-1185">Reference proteome</keyword>
<dbReference type="InterPro" id="IPR017850">
    <property type="entry name" value="Alkaline_phosphatase_core_sf"/>
</dbReference>